<name>A0A6J5QJT5_9CAUD</name>
<gene>
    <name evidence="2" type="ORF">UFOVP1107_40</name>
    <name evidence="3" type="ORF">UFOVP1171_47</name>
    <name evidence="4" type="ORF">UFOVP1375_11</name>
    <name evidence="5" type="ORF">UFOVP1471_35</name>
</gene>
<dbReference type="EMBL" id="LR797050">
    <property type="protein sequence ID" value="CAB4183982.1"/>
    <property type="molecule type" value="Genomic_DNA"/>
</dbReference>
<dbReference type="EMBL" id="LR797417">
    <property type="protein sequence ID" value="CAB4214830.1"/>
    <property type="molecule type" value="Genomic_DNA"/>
</dbReference>
<feature type="region of interest" description="Disordered" evidence="1">
    <location>
        <begin position="104"/>
        <end position="132"/>
    </location>
</feature>
<protein>
    <submittedName>
        <fullName evidence="2">Uncharacterized protein</fullName>
    </submittedName>
</protein>
<evidence type="ECO:0000313" key="2">
    <source>
        <dbReference type="EMBL" id="CAB4183982.1"/>
    </source>
</evidence>
<evidence type="ECO:0000313" key="4">
    <source>
        <dbReference type="EMBL" id="CAB4202423.1"/>
    </source>
</evidence>
<organism evidence="2">
    <name type="scientific">uncultured Caudovirales phage</name>
    <dbReference type="NCBI Taxonomy" id="2100421"/>
    <lineage>
        <taxon>Viruses</taxon>
        <taxon>Duplodnaviria</taxon>
        <taxon>Heunggongvirae</taxon>
        <taxon>Uroviricota</taxon>
        <taxon>Caudoviricetes</taxon>
        <taxon>Peduoviridae</taxon>
        <taxon>Maltschvirus</taxon>
        <taxon>Maltschvirus maltsch</taxon>
    </lineage>
</organism>
<evidence type="ECO:0000256" key="1">
    <source>
        <dbReference type="SAM" id="MobiDB-lite"/>
    </source>
</evidence>
<reference evidence="2" key="1">
    <citation type="submission" date="2020-05" db="EMBL/GenBank/DDBJ databases">
        <authorList>
            <person name="Chiriac C."/>
            <person name="Salcher M."/>
            <person name="Ghai R."/>
            <person name="Kavagutti S V."/>
        </authorList>
    </citation>
    <scope>NUCLEOTIDE SEQUENCE</scope>
</reference>
<dbReference type="EMBL" id="LR797118">
    <property type="protein sequence ID" value="CAB4188040.1"/>
    <property type="molecule type" value="Genomic_DNA"/>
</dbReference>
<accession>A0A6J5QJT5</accession>
<sequence>MTLEEERLSALRNRRLGDLEARAAALRNPDLSASDRNDQQLMYDQLKGYLAPDVSLIDQFKNSSLGRYFNTPSKNVSNEDAYNKTNAGRIAFINAADANVKPISPAAPSQAAPSQAAPAGLQPGPAIPRALQGSGSSAALAAPSQGTAMSYFKKYEDMMNKAPDMAAMNEYAQQRGRQGSSAMLNSLLANSAGENFAPQQAAYLKQAMAARDPLEVSGGMLTNKGFVEDPYAARKAAAEAALKIGTQLNESEQSALRQGSIDARAVDRVTDLFGRAALTSAGKAAGTAAQNQPMVQANFNSIMDSLNAFDSPEVKNEAGYALGLIGSKLPNTPGLNSNFLNRREQLQGQAFLQAFEALKGGGAISEVEGEKATIAIARLQRATTEKDFYDALEDVRKVFSNAYAARSKMAAAGANAVPQLGGGSSSQTGGISAPPASSEFGAPPPGAVRPKVKQ</sequence>
<evidence type="ECO:0000313" key="5">
    <source>
        <dbReference type="EMBL" id="CAB4214830.1"/>
    </source>
</evidence>
<proteinExistence type="predicted"/>
<dbReference type="EMBL" id="LR797324">
    <property type="protein sequence ID" value="CAB4202423.1"/>
    <property type="molecule type" value="Genomic_DNA"/>
</dbReference>
<feature type="region of interest" description="Disordered" evidence="1">
    <location>
        <begin position="416"/>
        <end position="454"/>
    </location>
</feature>
<evidence type="ECO:0000313" key="3">
    <source>
        <dbReference type="EMBL" id="CAB4188040.1"/>
    </source>
</evidence>